<protein>
    <submittedName>
        <fullName evidence="3">Uncharacterized protein</fullName>
    </submittedName>
</protein>
<proteinExistence type="predicted"/>
<dbReference type="EMBL" id="KZ346306">
    <property type="protein sequence ID" value="PIO70339.1"/>
    <property type="molecule type" value="Genomic_DNA"/>
</dbReference>
<dbReference type="OrthoDB" id="5876560at2759"/>
<name>A0A2G9UJC6_TELCI</name>
<dbReference type="Proteomes" id="UP000230423">
    <property type="component" value="Unassembled WGS sequence"/>
</dbReference>
<gene>
    <name evidence="3" type="ORF">TELCIR_07815</name>
</gene>
<evidence type="ECO:0000313" key="3">
    <source>
        <dbReference type="EMBL" id="PIO70339.1"/>
    </source>
</evidence>
<feature type="compositionally biased region" description="Basic and acidic residues" evidence="1">
    <location>
        <begin position="457"/>
        <end position="466"/>
    </location>
</feature>
<evidence type="ECO:0000256" key="1">
    <source>
        <dbReference type="SAM" id="MobiDB-lite"/>
    </source>
</evidence>
<feature type="region of interest" description="Disordered" evidence="1">
    <location>
        <begin position="1"/>
        <end position="23"/>
    </location>
</feature>
<keyword evidence="2" id="KW-1133">Transmembrane helix</keyword>
<evidence type="ECO:0000313" key="4">
    <source>
        <dbReference type="Proteomes" id="UP000230423"/>
    </source>
</evidence>
<feature type="region of interest" description="Disordered" evidence="1">
    <location>
        <begin position="375"/>
        <end position="394"/>
    </location>
</feature>
<feature type="transmembrane region" description="Helical" evidence="2">
    <location>
        <begin position="59"/>
        <end position="82"/>
    </location>
</feature>
<reference evidence="3 4" key="1">
    <citation type="submission" date="2015-09" db="EMBL/GenBank/DDBJ databases">
        <title>Draft genome of the parasitic nematode Teladorsagia circumcincta isolate WARC Sus (inbred).</title>
        <authorList>
            <person name="Mitreva M."/>
        </authorList>
    </citation>
    <scope>NUCLEOTIDE SEQUENCE [LARGE SCALE GENOMIC DNA]</scope>
    <source>
        <strain evidence="3 4">S</strain>
    </source>
</reference>
<sequence>MTKLGITPGVHGDGTDEKTGDTVTDTVKVDPKVFTVLQPTVIPIQTPPAVKPRRSIGSAILRGVLLFLLFISCFTAGMVLIYGADTIFNGIYGAIKGDQSAVATTVAPPEQFGLVNPMGNDLKDGKPAADDEMKVFFNSIPLAKVMVIEGGNTPDVNGQQKAMNERPMHPYEQQEIPYDAYNNRPAMPPPMWVLQAKQMERAQAIRQWRWRRLQQAIYEQQMMREAMARAEWAQAEQQQRAAQEEQLARAIAQARWEQVQRARAMEEYQAEVLTRPHDASPAQILSMQQPTVPPAPEMGMHDKIYQEMQVEGENMFRDILSVFDEAEKKVENVIDLPADTIFKTIEEQKPEPESVFKTVEEQKPEPENVFKTVEEQKPEEAQIPEEDSEGPVGPVVIEDRFPRIGARTTVPVESTTPVADVESDEDMEHDPLAAFLRYFEQEAQKIRGPPKTAIVDSEVRKEDPKTEQPAAVDVPEPHFQEFQNAPRLIVD</sequence>
<feature type="region of interest" description="Disordered" evidence="1">
    <location>
        <begin position="457"/>
        <end position="478"/>
    </location>
</feature>
<keyword evidence="2" id="KW-0472">Membrane</keyword>
<organism evidence="3 4">
    <name type="scientific">Teladorsagia circumcincta</name>
    <name type="common">Brown stomach worm</name>
    <name type="synonym">Ostertagia circumcincta</name>
    <dbReference type="NCBI Taxonomy" id="45464"/>
    <lineage>
        <taxon>Eukaryota</taxon>
        <taxon>Metazoa</taxon>
        <taxon>Ecdysozoa</taxon>
        <taxon>Nematoda</taxon>
        <taxon>Chromadorea</taxon>
        <taxon>Rhabditida</taxon>
        <taxon>Rhabditina</taxon>
        <taxon>Rhabditomorpha</taxon>
        <taxon>Strongyloidea</taxon>
        <taxon>Trichostrongylidae</taxon>
        <taxon>Teladorsagia</taxon>
    </lineage>
</organism>
<keyword evidence="2" id="KW-0812">Transmembrane</keyword>
<evidence type="ECO:0000256" key="2">
    <source>
        <dbReference type="SAM" id="Phobius"/>
    </source>
</evidence>
<accession>A0A2G9UJC6</accession>
<dbReference type="AlphaFoldDB" id="A0A2G9UJC6"/>
<keyword evidence="4" id="KW-1185">Reference proteome</keyword>